<feature type="transmembrane region" description="Helical" evidence="1">
    <location>
        <begin position="282"/>
        <end position="301"/>
    </location>
</feature>
<dbReference type="EMBL" id="KN837145">
    <property type="protein sequence ID" value="KIJ40309.1"/>
    <property type="molecule type" value="Genomic_DNA"/>
</dbReference>
<sequence>MKSLLYHAALLHLLISPTVAQSDTWFAAPLDTAAVAVVGLLTVLTIPQFFIAFSFLFRGRWPHLLPGIVMSVAILFIFIGYALYIIEAVMAFTNWGSEVSESVTLGVDAAEIFFTRWSDALIFLAIALVIRDRYFAHKGHSWNEMKSSLPLTIMMSFIGLMSLLVFVMTSAYVGLALHPPQQEFGEGSFEFRTAVQNYENTLVALSTSQAAFYFIGTFSLIPLAIFVKSRVKSDTILNVMTFAILPLLLLRAIGTIVLVAIIEDDLSVSFNLPAYDFGSIMVQGWLYFLAILINCYFFLNISRWNAPDRKPDVQSTNFQDEKSVTASAVSPSVTGQYTGQLVYTTQTQLTPQYQVQQVIPVEGFHYVEQPYDQSLLQNQVVYSAPVAHTVYTTHSSS</sequence>
<feature type="chain" id="PRO_5002205081" evidence="2">
    <location>
        <begin position="21"/>
        <end position="397"/>
    </location>
</feature>
<keyword evidence="2" id="KW-0732">Signal</keyword>
<organism evidence="3 4">
    <name type="scientific">Sphaerobolus stellatus (strain SS14)</name>
    <dbReference type="NCBI Taxonomy" id="990650"/>
    <lineage>
        <taxon>Eukaryota</taxon>
        <taxon>Fungi</taxon>
        <taxon>Dikarya</taxon>
        <taxon>Basidiomycota</taxon>
        <taxon>Agaricomycotina</taxon>
        <taxon>Agaricomycetes</taxon>
        <taxon>Phallomycetidae</taxon>
        <taxon>Geastrales</taxon>
        <taxon>Sphaerobolaceae</taxon>
        <taxon>Sphaerobolus</taxon>
    </lineage>
</organism>
<dbReference type="OrthoDB" id="10642221at2759"/>
<evidence type="ECO:0000256" key="1">
    <source>
        <dbReference type="SAM" id="Phobius"/>
    </source>
</evidence>
<feature type="transmembrane region" description="Helical" evidence="1">
    <location>
        <begin position="210"/>
        <end position="227"/>
    </location>
</feature>
<evidence type="ECO:0000256" key="2">
    <source>
        <dbReference type="SAM" id="SignalP"/>
    </source>
</evidence>
<reference evidence="3 4" key="1">
    <citation type="submission" date="2014-06" db="EMBL/GenBank/DDBJ databases">
        <title>Evolutionary Origins and Diversification of the Mycorrhizal Mutualists.</title>
        <authorList>
            <consortium name="DOE Joint Genome Institute"/>
            <consortium name="Mycorrhizal Genomics Consortium"/>
            <person name="Kohler A."/>
            <person name="Kuo A."/>
            <person name="Nagy L.G."/>
            <person name="Floudas D."/>
            <person name="Copeland A."/>
            <person name="Barry K.W."/>
            <person name="Cichocki N."/>
            <person name="Veneault-Fourrey C."/>
            <person name="LaButti K."/>
            <person name="Lindquist E.A."/>
            <person name="Lipzen A."/>
            <person name="Lundell T."/>
            <person name="Morin E."/>
            <person name="Murat C."/>
            <person name="Riley R."/>
            <person name="Ohm R."/>
            <person name="Sun H."/>
            <person name="Tunlid A."/>
            <person name="Henrissat B."/>
            <person name="Grigoriev I.V."/>
            <person name="Hibbett D.S."/>
            <person name="Martin F."/>
        </authorList>
    </citation>
    <scope>NUCLEOTIDE SEQUENCE [LARGE SCALE GENOMIC DNA]</scope>
    <source>
        <strain evidence="3 4">SS14</strain>
    </source>
</reference>
<feature type="transmembrane region" description="Helical" evidence="1">
    <location>
        <begin position="32"/>
        <end position="56"/>
    </location>
</feature>
<feature type="signal peptide" evidence="2">
    <location>
        <begin position="1"/>
        <end position="20"/>
    </location>
</feature>
<feature type="transmembrane region" description="Helical" evidence="1">
    <location>
        <begin position="239"/>
        <end position="262"/>
    </location>
</feature>
<keyword evidence="4" id="KW-1185">Reference proteome</keyword>
<keyword evidence="1" id="KW-1133">Transmembrane helix</keyword>
<name>A0A0C9UZM9_SPHS4</name>
<proteinExistence type="predicted"/>
<keyword evidence="1" id="KW-0472">Membrane</keyword>
<dbReference type="AlphaFoldDB" id="A0A0C9UZM9"/>
<feature type="transmembrane region" description="Helical" evidence="1">
    <location>
        <begin position="68"/>
        <end position="92"/>
    </location>
</feature>
<protein>
    <submittedName>
        <fullName evidence="3">Uncharacterized protein</fullName>
    </submittedName>
</protein>
<evidence type="ECO:0000313" key="4">
    <source>
        <dbReference type="Proteomes" id="UP000054279"/>
    </source>
</evidence>
<feature type="transmembrane region" description="Helical" evidence="1">
    <location>
        <begin position="151"/>
        <end position="175"/>
    </location>
</feature>
<feature type="transmembrane region" description="Helical" evidence="1">
    <location>
        <begin position="112"/>
        <end position="130"/>
    </location>
</feature>
<dbReference type="Proteomes" id="UP000054279">
    <property type="component" value="Unassembled WGS sequence"/>
</dbReference>
<accession>A0A0C9UZM9</accession>
<evidence type="ECO:0000313" key="3">
    <source>
        <dbReference type="EMBL" id="KIJ40309.1"/>
    </source>
</evidence>
<gene>
    <name evidence="3" type="ORF">M422DRAFT_68588</name>
</gene>
<dbReference type="HOGENOM" id="CLU_694781_0_0_1"/>
<keyword evidence="1" id="KW-0812">Transmembrane</keyword>